<gene>
    <name evidence="27" type="primary">Cd44_0</name>
    <name evidence="27" type="ORF">GTO96_0000060</name>
</gene>
<comment type="caution">
    <text evidence="24">Lacks conserved residue(s) required for the propagation of feature annotation.</text>
</comment>
<evidence type="ECO:0000256" key="9">
    <source>
        <dbReference type="ARBA" id="ARBA00022729"/>
    </source>
</evidence>
<feature type="domain" description="Link" evidence="26">
    <location>
        <begin position="38"/>
        <end position="126"/>
    </location>
</feature>
<evidence type="ECO:0000256" key="7">
    <source>
        <dbReference type="ARBA" id="ARBA00022553"/>
    </source>
</evidence>
<evidence type="ECO:0000313" key="27">
    <source>
        <dbReference type="EMBL" id="KAG2463038.1"/>
    </source>
</evidence>
<dbReference type="PRINTS" id="PR00658">
    <property type="entry name" value="CD44"/>
</dbReference>
<feature type="disulfide bond" evidence="24">
    <location>
        <begin position="82"/>
        <end position="103"/>
    </location>
</feature>
<dbReference type="InterPro" id="IPR043210">
    <property type="entry name" value="CD44_antigen-like"/>
</dbReference>
<dbReference type="GO" id="GO:0004896">
    <property type="term" value="F:cytokine receptor activity"/>
    <property type="evidence" value="ECO:0007669"/>
    <property type="project" value="TreeGrafter"/>
</dbReference>
<keyword evidence="12" id="KW-1133">Transmembrane helix</keyword>
<sequence>MSWTSVLLLLLLLSPITGGYTPTSDDLKDVIMGCSYMGVFHVERGQYQLTYDQADGLCQALGVVLANEEQLKVAHQNNFQTCRYGWIDNETVLITQLDSKKVCLPGKIGSFIITNKTEKYDAFCFNATETKPINCATRTLVPTSPEPWTVATDGGQTSGFTEKFTTDDTTLYAVTTEEIVEETSPTTSPLVTTTTSRTPPVFELTSSPIVELKLNEKGAGSPSSKNSTLYYVG</sequence>
<evidence type="ECO:0000256" key="24">
    <source>
        <dbReference type="PROSITE-ProRule" id="PRU00323"/>
    </source>
</evidence>
<evidence type="ECO:0000256" key="10">
    <source>
        <dbReference type="ARBA" id="ARBA00022889"/>
    </source>
</evidence>
<evidence type="ECO:0000256" key="3">
    <source>
        <dbReference type="ARBA" id="ARBA00004613"/>
    </source>
</evidence>
<dbReference type="Gene3D" id="3.10.100.10">
    <property type="entry name" value="Mannose-Binding Protein A, subunit A"/>
    <property type="match status" value="1"/>
</dbReference>
<dbReference type="Pfam" id="PF00193">
    <property type="entry name" value="Xlink"/>
    <property type="match status" value="1"/>
</dbReference>
<keyword evidence="16" id="KW-0325">Glycoprotein</keyword>
<evidence type="ECO:0000313" key="28">
    <source>
        <dbReference type="Proteomes" id="UP000886611"/>
    </source>
</evidence>
<evidence type="ECO:0000256" key="19">
    <source>
        <dbReference type="ARBA" id="ARBA00029928"/>
    </source>
</evidence>
<keyword evidence="10" id="KW-0130">Cell adhesion</keyword>
<keyword evidence="14 24" id="KW-1015">Disulfide bond</keyword>
<dbReference type="EMBL" id="JAATIS010004040">
    <property type="protein sequence ID" value="KAG2463038.1"/>
    <property type="molecule type" value="Genomic_DNA"/>
</dbReference>
<keyword evidence="15" id="KW-0675">Receptor</keyword>
<comment type="caution">
    <text evidence="27">The sequence shown here is derived from an EMBL/GenBank/DDBJ whole genome shotgun (WGS) entry which is preliminary data.</text>
</comment>
<evidence type="ECO:0000256" key="16">
    <source>
        <dbReference type="ARBA" id="ARBA00023180"/>
    </source>
</evidence>
<evidence type="ECO:0000256" key="25">
    <source>
        <dbReference type="SAM" id="SignalP"/>
    </source>
</evidence>
<keyword evidence="11" id="KW-0654">Proteoglycan</keyword>
<dbReference type="GO" id="GO:0070374">
    <property type="term" value="P:positive regulation of ERK1 and ERK2 cascade"/>
    <property type="evidence" value="ECO:0007669"/>
    <property type="project" value="TreeGrafter"/>
</dbReference>
<feature type="signal peptide" evidence="25">
    <location>
        <begin position="1"/>
        <end position="19"/>
    </location>
</feature>
<evidence type="ECO:0000256" key="15">
    <source>
        <dbReference type="ARBA" id="ARBA00023170"/>
    </source>
</evidence>
<reference evidence="27 28" key="1">
    <citation type="journal article" date="2021" name="Cell">
        <title>Tracing the genetic footprints of vertebrate landing in non-teleost ray-finned fishes.</title>
        <authorList>
            <person name="Bi X."/>
            <person name="Wang K."/>
            <person name="Yang L."/>
            <person name="Pan H."/>
            <person name="Jiang H."/>
            <person name="Wei Q."/>
            <person name="Fang M."/>
            <person name="Yu H."/>
            <person name="Zhu C."/>
            <person name="Cai Y."/>
            <person name="He Y."/>
            <person name="Gan X."/>
            <person name="Zeng H."/>
            <person name="Yu D."/>
            <person name="Zhu Y."/>
            <person name="Jiang H."/>
            <person name="Qiu Q."/>
            <person name="Yang H."/>
            <person name="Zhang Y.E."/>
            <person name="Wang W."/>
            <person name="Zhu M."/>
            <person name="He S."/>
            <person name="Zhang G."/>
        </authorList>
    </citation>
    <scope>NUCLEOTIDE SEQUENCE [LARGE SCALE GENOMIC DNA]</scope>
    <source>
        <strain evidence="27">Bchr_013</strain>
    </source>
</reference>
<evidence type="ECO:0000256" key="11">
    <source>
        <dbReference type="ARBA" id="ARBA00022974"/>
    </source>
</evidence>
<evidence type="ECO:0000256" key="12">
    <source>
        <dbReference type="ARBA" id="ARBA00022989"/>
    </source>
</evidence>
<evidence type="ECO:0000256" key="1">
    <source>
        <dbReference type="ARBA" id="ARBA00004105"/>
    </source>
</evidence>
<dbReference type="GO" id="GO:0007155">
    <property type="term" value="P:cell adhesion"/>
    <property type="evidence" value="ECO:0007669"/>
    <property type="project" value="UniProtKB-KW"/>
</dbReference>
<evidence type="ECO:0000256" key="22">
    <source>
        <dbReference type="ARBA" id="ARBA00032514"/>
    </source>
</evidence>
<evidence type="ECO:0000256" key="21">
    <source>
        <dbReference type="ARBA" id="ARBA00031823"/>
    </source>
</evidence>
<dbReference type="SMART" id="SM00445">
    <property type="entry name" value="LINK"/>
    <property type="match status" value="1"/>
</dbReference>
<feature type="chain" id="PRO_5036493094" description="CD44 antigen" evidence="25">
    <location>
        <begin position="20"/>
        <end position="233"/>
    </location>
</feature>
<keyword evidence="13" id="KW-0472">Membrane</keyword>
<dbReference type="InterPro" id="IPR001231">
    <property type="entry name" value="CD44_antigen"/>
</dbReference>
<evidence type="ECO:0000256" key="23">
    <source>
        <dbReference type="ARBA" id="ARBA00032917"/>
    </source>
</evidence>
<evidence type="ECO:0000256" key="14">
    <source>
        <dbReference type="ARBA" id="ARBA00023157"/>
    </source>
</evidence>
<dbReference type="AlphaFoldDB" id="A0A8X7X630"/>
<dbReference type="PRINTS" id="PR01265">
    <property type="entry name" value="LINKMODULE"/>
</dbReference>
<feature type="non-terminal residue" evidence="27">
    <location>
        <position position="233"/>
    </location>
</feature>
<keyword evidence="17" id="KW-0966">Cell projection</keyword>
<organism evidence="27 28">
    <name type="scientific">Polypterus senegalus</name>
    <name type="common">Senegal bichir</name>
    <dbReference type="NCBI Taxonomy" id="55291"/>
    <lineage>
        <taxon>Eukaryota</taxon>
        <taxon>Metazoa</taxon>
        <taxon>Chordata</taxon>
        <taxon>Craniata</taxon>
        <taxon>Vertebrata</taxon>
        <taxon>Euteleostomi</taxon>
        <taxon>Actinopterygii</taxon>
        <taxon>Polypteriformes</taxon>
        <taxon>Polypteridae</taxon>
        <taxon>Polypterus</taxon>
    </lineage>
</organism>
<keyword evidence="9 25" id="KW-0732">Signal</keyword>
<evidence type="ECO:0000256" key="4">
    <source>
        <dbReference type="ARBA" id="ARBA00020474"/>
    </source>
</evidence>
<dbReference type="InterPro" id="IPR016187">
    <property type="entry name" value="CTDL_fold"/>
</dbReference>
<proteinExistence type="predicted"/>
<protein>
    <recommendedName>
        <fullName evidence="4">CD44 antigen</fullName>
    </recommendedName>
    <alternativeName>
        <fullName evidence="22">GP90 lymphocyte homing/adhesion receptor</fullName>
    </alternativeName>
    <alternativeName>
        <fullName evidence="21">HUTCH-I</fullName>
    </alternativeName>
    <alternativeName>
        <fullName evidence="23">Hermes antigen</fullName>
    </alternativeName>
    <alternativeName>
        <fullName evidence="20">Hyaluronate receptor</fullName>
    </alternativeName>
    <alternativeName>
        <fullName evidence="18">Phagocytic glycoprotein 1</fullName>
    </alternativeName>
    <alternativeName>
        <fullName evidence="19">Phagocytic glycoprotein I</fullName>
    </alternativeName>
</protein>
<evidence type="ECO:0000256" key="18">
    <source>
        <dbReference type="ARBA" id="ARBA00029917"/>
    </source>
</evidence>
<dbReference type="PANTHER" id="PTHR10225">
    <property type="entry name" value="HYALURONAN RECEPTOR"/>
    <property type="match status" value="1"/>
</dbReference>
<dbReference type="GO" id="GO:0016323">
    <property type="term" value="C:basolateral plasma membrane"/>
    <property type="evidence" value="ECO:0007669"/>
    <property type="project" value="TreeGrafter"/>
</dbReference>
<evidence type="ECO:0000256" key="17">
    <source>
        <dbReference type="ARBA" id="ARBA00023273"/>
    </source>
</evidence>
<evidence type="ECO:0000256" key="6">
    <source>
        <dbReference type="ARBA" id="ARBA00022525"/>
    </source>
</evidence>
<keyword evidence="6" id="KW-0964">Secreted</keyword>
<evidence type="ECO:0000256" key="2">
    <source>
        <dbReference type="ARBA" id="ARBA00004251"/>
    </source>
</evidence>
<evidence type="ECO:0000256" key="8">
    <source>
        <dbReference type="ARBA" id="ARBA00022692"/>
    </source>
</evidence>
<evidence type="ECO:0000256" key="5">
    <source>
        <dbReference type="ARBA" id="ARBA00022475"/>
    </source>
</evidence>
<dbReference type="GO" id="GO:0005902">
    <property type="term" value="C:microvillus"/>
    <property type="evidence" value="ECO:0007669"/>
    <property type="project" value="UniProtKB-SubCell"/>
</dbReference>
<dbReference type="GO" id="GO:0005576">
    <property type="term" value="C:extracellular region"/>
    <property type="evidence" value="ECO:0007669"/>
    <property type="project" value="UniProtKB-SubCell"/>
</dbReference>
<keyword evidence="5" id="KW-1003">Cell membrane</keyword>
<dbReference type="InterPro" id="IPR016186">
    <property type="entry name" value="C-type_lectin-like/link_sf"/>
</dbReference>
<dbReference type="PROSITE" id="PS50963">
    <property type="entry name" value="LINK_2"/>
    <property type="match status" value="1"/>
</dbReference>
<dbReference type="Proteomes" id="UP000886611">
    <property type="component" value="Unassembled WGS sequence"/>
</dbReference>
<accession>A0A8X7X630</accession>
<evidence type="ECO:0000256" key="20">
    <source>
        <dbReference type="ARBA" id="ARBA00031179"/>
    </source>
</evidence>
<keyword evidence="8" id="KW-0812">Transmembrane</keyword>
<evidence type="ECO:0000259" key="26">
    <source>
        <dbReference type="PROSITE" id="PS50963"/>
    </source>
</evidence>
<evidence type="ECO:0000256" key="13">
    <source>
        <dbReference type="ARBA" id="ARBA00023136"/>
    </source>
</evidence>
<keyword evidence="28" id="KW-1185">Reference proteome</keyword>
<feature type="non-terminal residue" evidence="27">
    <location>
        <position position="1"/>
    </location>
</feature>
<dbReference type="InterPro" id="IPR000538">
    <property type="entry name" value="Link_dom"/>
</dbReference>
<name>A0A8X7X630_POLSE</name>
<dbReference type="PANTHER" id="PTHR10225:SF6">
    <property type="entry name" value="CD44 ANTIGEN"/>
    <property type="match status" value="1"/>
</dbReference>
<comment type="subcellular location">
    <subcellularLocation>
        <location evidence="2">Cell membrane</location>
        <topology evidence="2">Single-pass type I membrane protein</topology>
    </subcellularLocation>
    <subcellularLocation>
        <location evidence="1">Cell projection</location>
        <location evidence="1">Microvillus</location>
    </subcellularLocation>
    <subcellularLocation>
        <location evidence="3">Secreted</location>
    </subcellularLocation>
</comment>
<dbReference type="GO" id="GO:0035692">
    <property type="term" value="C:macrophage migration inhibitory factor receptor complex"/>
    <property type="evidence" value="ECO:0007669"/>
    <property type="project" value="TreeGrafter"/>
</dbReference>
<dbReference type="GO" id="GO:0006954">
    <property type="term" value="P:inflammatory response"/>
    <property type="evidence" value="ECO:0007669"/>
    <property type="project" value="TreeGrafter"/>
</dbReference>
<keyword evidence="7" id="KW-0597">Phosphoprotein</keyword>
<dbReference type="SUPFAM" id="SSF56436">
    <property type="entry name" value="C-type lectin-like"/>
    <property type="match status" value="1"/>
</dbReference>
<dbReference type="GO" id="GO:0005540">
    <property type="term" value="F:hyaluronic acid binding"/>
    <property type="evidence" value="ECO:0007669"/>
    <property type="project" value="InterPro"/>
</dbReference>